<feature type="region of interest" description="Disordered" evidence="1">
    <location>
        <begin position="153"/>
        <end position="204"/>
    </location>
</feature>
<reference evidence="3" key="1">
    <citation type="journal article" date="2011" name="Genome Biol.">
        <title>The draft genome of the carcinogenic human liver fluke Clonorchis sinensis.</title>
        <authorList>
            <person name="Wang X."/>
            <person name="Chen W."/>
            <person name="Huang Y."/>
            <person name="Sun J."/>
            <person name="Men J."/>
            <person name="Liu H."/>
            <person name="Luo F."/>
            <person name="Guo L."/>
            <person name="Lv X."/>
            <person name="Deng C."/>
            <person name="Zhou C."/>
            <person name="Fan Y."/>
            <person name="Li X."/>
            <person name="Huang L."/>
            <person name="Hu Y."/>
            <person name="Liang C."/>
            <person name="Hu X."/>
            <person name="Xu J."/>
            <person name="Yu X."/>
        </authorList>
    </citation>
    <scope>NUCLEOTIDE SEQUENCE [LARGE SCALE GENOMIC DNA]</scope>
    <source>
        <strain evidence="3">Henan</strain>
    </source>
</reference>
<proteinExistence type="predicted"/>
<reference key="2">
    <citation type="submission" date="2011-10" db="EMBL/GenBank/DDBJ databases">
        <title>The genome and transcriptome sequence of Clonorchis sinensis provide insights into the carcinogenic liver fluke.</title>
        <authorList>
            <person name="Wang X."/>
            <person name="Huang Y."/>
            <person name="Chen W."/>
            <person name="Liu H."/>
            <person name="Guo L."/>
            <person name="Chen Y."/>
            <person name="Luo F."/>
            <person name="Zhou W."/>
            <person name="Sun J."/>
            <person name="Mao Q."/>
            <person name="Liang P."/>
            <person name="Zhou C."/>
            <person name="Tian Y."/>
            <person name="Men J."/>
            <person name="Lv X."/>
            <person name="Huang L."/>
            <person name="Zhou J."/>
            <person name="Hu Y."/>
            <person name="Li R."/>
            <person name="Zhang F."/>
            <person name="Lei H."/>
            <person name="Li X."/>
            <person name="Hu X."/>
            <person name="Liang C."/>
            <person name="Xu J."/>
            <person name="Wu Z."/>
            <person name="Yu X."/>
        </authorList>
    </citation>
    <scope>NUCLEOTIDE SEQUENCE</scope>
    <source>
        <strain>Henan</strain>
    </source>
</reference>
<dbReference type="AlphaFoldDB" id="G7YCQ2"/>
<gene>
    <name evidence="3" type="ORF">CLF_104970</name>
</gene>
<organism evidence="3 4">
    <name type="scientific">Clonorchis sinensis</name>
    <name type="common">Chinese liver fluke</name>
    <dbReference type="NCBI Taxonomy" id="79923"/>
    <lineage>
        <taxon>Eukaryota</taxon>
        <taxon>Metazoa</taxon>
        <taxon>Spiralia</taxon>
        <taxon>Lophotrochozoa</taxon>
        <taxon>Platyhelminthes</taxon>
        <taxon>Trematoda</taxon>
        <taxon>Digenea</taxon>
        <taxon>Opisthorchiida</taxon>
        <taxon>Opisthorchiata</taxon>
        <taxon>Opisthorchiidae</taxon>
        <taxon>Clonorchis</taxon>
    </lineage>
</organism>
<keyword evidence="2" id="KW-0812">Transmembrane</keyword>
<keyword evidence="2" id="KW-0472">Membrane</keyword>
<evidence type="ECO:0000313" key="3">
    <source>
        <dbReference type="EMBL" id="GAA50736.1"/>
    </source>
</evidence>
<dbReference type="EMBL" id="DF143074">
    <property type="protein sequence ID" value="GAA50736.1"/>
    <property type="molecule type" value="Genomic_DNA"/>
</dbReference>
<evidence type="ECO:0000256" key="1">
    <source>
        <dbReference type="SAM" id="MobiDB-lite"/>
    </source>
</evidence>
<feature type="compositionally biased region" description="Basic and acidic residues" evidence="1">
    <location>
        <begin position="160"/>
        <end position="198"/>
    </location>
</feature>
<keyword evidence="2" id="KW-1133">Transmembrane helix</keyword>
<name>G7YCQ2_CLOSI</name>
<dbReference type="Proteomes" id="UP000008909">
    <property type="component" value="Unassembled WGS sequence"/>
</dbReference>
<dbReference type="InterPro" id="IPR018792">
    <property type="entry name" value="NUPR1-like"/>
</dbReference>
<sequence>MVHFVNVTNNRLENPNGRLKDQVHHANTLEHVIQKVSRHVEWLMREFEVHTSYHFGGGPGTQTWAFVCFATGQLLPVTAGVQRIAYNITPTVVIVNLACCVVMLFRLVLKEGTRERVYRKTYSHCAMADKSVNESVDEYEHYNYEDDKIAGFKGGKHRTKTELEDHHKKGENRTNRVHVDRQVNNEEKQREQKLRHSSESSTSF</sequence>
<protein>
    <recommendedName>
        <fullName evidence="5">Transmembrane protein</fullName>
    </recommendedName>
</protein>
<evidence type="ECO:0000313" key="4">
    <source>
        <dbReference type="Proteomes" id="UP000008909"/>
    </source>
</evidence>
<evidence type="ECO:0000256" key="2">
    <source>
        <dbReference type="SAM" id="Phobius"/>
    </source>
</evidence>
<feature type="transmembrane region" description="Helical" evidence="2">
    <location>
        <begin position="84"/>
        <end position="109"/>
    </location>
</feature>
<keyword evidence="4" id="KW-1185">Reference proteome</keyword>
<accession>G7YCQ2</accession>
<dbReference type="Pfam" id="PF10195">
    <property type="entry name" value="Phospho_p8"/>
    <property type="match status" value="1"/>
</dbReference>
<evidence type="ECO:0008006" key="5">
    <source>
        <dbReference type="Google" id="ProtNLM"/>
    </source>
</evidence>